<evidence type="ECO:0000256" key="1">
    <source>
        <dbReference type="SAM" id="MobiDB-lite"/>
    </source>
</evidence>
<accession>A0A016TM35</accession>
<sequence length="319" mass="36086">MVRRATGRANNVENTTDEMPFWASKLIDSFNSYAGNIERSLSQTFERVFGYISDLQQKQNSILDRLSSLETKISAINTSPAVQQGCLYSAMVKIRADSSKIDEKLRTITWVGIDEKVDERSTCRFDREIVKEAVYTSGCEDLIREYEEGRITIRRHPSGSPRGPGKRGRIIKITLANQSFRDSLLSHLRSGRQSLTQQFVHSFARRDYTMEELTLDRSLRKQAGDLNAQAGKLVYVVRDFDIVKLKNPRELPRRQLTSYSSGTTVDKPRTHKPTALTQSTTLQSSASCSSIRAEEDAREFTQHFSSASTNSQCNRPLSA</sequence>
<protein>
    <submittedName>
        <fullName evidence="2">Uncharacterized protein</fullName>
    </submittedName>
</protein>
<keyword evidence="3" id="KW-1185">Reference proteome</keyword>
<comment type="caution">
    <text evidence="2">The sequence shown here is derived from an EMBL/GenBank/DDBJ whole genome shotgun (WGS) entry which is preliminary data.</text>
</comment>
<dbReference type="OrthoDB" id="10383948at2759"/>
<organism evidence="2 3">
    <name type="scientific">Ancylostoma ceylanicum</name>
    <dbReference type="NCBI Taxonomy" id="53326"/>
    <lineage>
        <taxon>Eukaryota</taxon>
        <taxon>Metazoa</taxon>
        <taxon>Ecdysozoa</taxon>
        <taxon>Nematoda</taxon>
        <taxon>Chromadorea</taxon>
        <taxon>Rhabditida</taxon>
        <taxon>Rhabditina</taxon>
        <taxon>Rhabditomorpha</taxon>
        <taxon>Strongyloidea</taxon>
        <taxon>Ancylostomatidae</taxon>
        <taxon>Ancylostomatinae</taxon>
        <taxon>Ancylostoma</taxon>
    </lineage>
</organism>
<feature type="compositionally biased region" description="Polar residues" evidence="1">
    <location>
        <begin position="302"/>
        <end position="319"/>
    </location>
</feature>
<feature type="region of interest" description="Disordered" evidence="1">
    <location>
        <begin position="299"/>
        <end position="319"/>
    </location>
</feature>
<reference evidence="3" key="1">
    <citation type="journal article" date="2015" name="Nat. Genet.">
        <title>The genome and transcriptome of the zoonotic hookworm Ancylostoma ceylanicum identify infection-specific gene families.</title>
        <authorList>
            <person name="Schwarz E.M."/>
            <person name="Hu Y."/>
            <person name="Antoshechkin I."/>
            <person name="Miller M.M."/>
            <person name="Sternberg P.W."/>
            <person name="Aroian R.V."/>
        </authorList>
    </citation>
    <scope>NUCLEOTIDE SEQUENCE</scope>
    <source>
        <strain evidence="3">HY135</strain>
    </source>
</reference>
<evidence type="ECO:0000313" key="2">
    <source>
        <dbReference type="EMBL" id="EYC03568.1"/>
    </source>
</evidence>
<proteinExistence type="predicted"/>
<dbReference type="PANTHER" id="PTHR21459:SF2">
    <property type="entry name" value="PROTEIN CBG08968"/>
    <property type="match status" value="1"/>
</dbReference>
<dbReference type="EMBL" id="JARK01001429">
    <property type="protein sequence ID" value="EYC03568.1"/>
    <property type="molecule type" value="Genomic_DNA"/>
</dbReference>
<evidence type="ECO:0000313" key="3">
    <source>
        <dbReference type="Proteomes" id="UP000024635"/>
    </source>
</evidence>
<dbReference type="PANTHER" id="PTHR21459">
    <property type="entry name" value="PROTEIN CBG08968"/>
    <property type="match status" value="1"/>
</dbReference>
<name>A0A016TM35_9BILA</name>
<dbReference type="Proteomes" id="UP000024635">
    <property type="component" value="Unassembled WGS sequence"/>
</dbReference>
<gene>
    <name evidence="2" type="primary">Acey_s0093.g2666</name>
    <name evidence="2" type="ORF">Y032_0093g2666</name>
</gene>
<dbReference type="AlphaFoldDB" id="A0A016TM35"/>